<evidence type="ECO:0000313" key="5">
    <source>
        <dbReference type="EMBL" id="MDP9801293.1"/>
    </source>
</evidence>
<dbReference type="Gene3D" id="2.60.40.10">
    <property type="entry name" value="Immunoglobulins"/>
    <property type="match status" value="1"/>
</dbReference>
<proteinExistence type="predicted"/>
<keyword evidence="2" id="KW-0812">Transmembrane</keyword>
<evidence type="ECO:0000256" key="1">
    <source>
        <dbReference type="SAM" id="MobiDB-lite"/>
    </source>
</evidence>
<gene>
    <name evidence="5" type="ORF">J2S49_001369</name>
</gene>
<feature type="compositionally biased region" description="Polar residues" evidence="1">
    <location>
        <begin position="729"/>
        <end position="738"/>
    </location>
</feature>
<feature type="domain" description="SpaA-like prealbumin fold" evidence="4">
    <location>
        <begin position="537"/>
        <end position="656"/>
    </location>
</feature>
<name>A0ABT9NC47_9ACTO</name>
<feature type="compositionally biased region" description="Pro residues" evidence="1">
    <location>
        <begin position="855"/>
        <end position="886"/>
    </location>
</feature>
<feature type="signal peptide" evidence="3">
    <location>
        <begin position="1"/>
        <end position="28"/>
    </location>
</feature>
<feature type="chain" id="PRO_5045211939" description="SpaA-like prealbumin fold domain-containing protein" evidence="3">
    <location>
        <begin position="29"/>
        <end position="918"/>
    </location>
</feature>
<dbReference type="EMBL" id="JAUSQW010000001">
    <property type="protein sequence ID" value="MDP9801293.1"/>
    <property type="molecule type" value="Genomic_DNA"/>
</dbReference>
<sequence>MTTFRNHARVLAASTVALGTFLGSSAVAAPEATPGQTQLAYPNSATETPFPGDFTDVIFDDGKDHSGEYAPEIRETLRPDGNRDITMPLSDGRVVNLTRTLDRIYKETQKALTNPATPPSVKNLLQSELYKSLTQPQILAEGRQFGYQVTWNLRENPNTHAVKLLVPSHYDGLAPAMNAEPGDILHRISLLTVTAFEDKLDPQSFDPNFRRTGIRRAWISPTLYSRTVVVNDKTGETEIGPYEDLGIHDLKMDGVPVSGNGSFGDKCSNTDQGSNCFFFWNRNADSSNLNKQYVMTYSGTVPDHDKFILLQYRQASGTVGGNSVSAITSRDTIKPYANVVIHPVFEKDYRKAMGYTMEPAKDPIVERLEKKYPAEDPAKAGFHTRAQKRDDLYAPLDGLKEFDQQFLTRDAHEWPAYGPIENVREDGVVDGTKTFPLAGFKAGLCAEGDKSFAQICEDGARMRDRHIDLHYPNFEPVQSKEAWDAQISRVPEGYVLTATDLPKDPFTTSYLLNPDVAPDNQILDTKHYYRMIRPIPGDVKLTKVDQKDAGKLLPGADFQLYAHKGDDKPLVPDTFTTGVDGTFSLSGETDLKELLTDDKIAKMPFSDDAGVITLAKPGDDGRGKYLLEPGEYWLKETKAPKGYSDPEDPWTKVTVPMRTNDNRFAPVEVQVENEPPTTHSNLVEFHEFGQQPGESGGSGGMITEEDSSRPWYQIGSGFVDFEETLPPESGSNPGTTTTEDSEQPYVQMGSGFVEWTETLPGVSGENGATTEEDSEAPYVQLGSGFVDFEETLPPESGSNPGTVTTEDTPKSWFELGSGFVEWDEVTQPGMSGSNGASTQEDSEKPKIFVHFPGPSESPTPTPSDTPTPTPTPLDTPTPHSPAPRPELPITGANVAGVGLVALMLTGAGAVLARRREMN</sequence>
<evidence type="ECO:0000259" key="4">
    <source>
        <dbReference type="Pfam" id="PF17802"/>
    </source>
</evidence>
<keyword evidence="2" id="KW-1133">Transmembrane helix</keyword>
<feature type="transmembrane region" description="Helical" evidence="2">
    <location>
        <begin position="894"/>
        <end position="912"/>
    </location>
</feature>
<organism evidence="5 6">
    <name type="scientific">Arcanobacterium wilhelmae</name>
    <dbReference type="NCBI Taxonomy" id="1803177"/>
    <lineage>
        <taxon>Bacteria</taxon>
        <taxon>Bacillati</taxon>
        <taxon>Actinomycetota</taxon>
        <taxon>Actinomycetes</taxon>
        <taxon>Actinomycetales</taxon>
        <taxon>Actinomycetaceae</taxon>
        <taxon>Arcanobacterium</taxon>
    </lineage>
</organism>
<feature type="region of interest" description="Disordered" evidence="1">
    <location>
        <begin position="824"/>
        <end position="890"/>
    </location>
</feature>
<evidence type="ECO:0000256" key="3">
    <source>
        <dbReference type="SAM" id="SignalP"/>
    </source>
</evidence>
<protein>
    <recommendedName>
        <fullName evidence="4">SpaA-like prealbumin fold domain-containing protein</fullName>
    </recommendedName>
</protein>
<dbReference type="RefSeq" id="WP_278059180.1">
    <property type="nucleotide sequence ID" value="NZ_CP121247.1"/>
</dbReference>
<comment type="caution">
    <text evidence="5">The sequence shown here is derived from an EMBL/GenBank/DDBJ whole genome shotgun (WGS) entry which is preliminary data.</text>
</comment>
<dbReference type="Proteomes" id="UP001235966">
    <property type="component" value="Unassembled WGS sequence"/>
</dbReference>
<keyword evidence="6" id="KW-1185">Reference proteome</keyword>
<keyword evidence="2" id="KW-0472">Membrane</keyword>
<reference evidence="5 6" key="1">
    <citation type="submission" date="2023-07" db="EMBL/GenBank/DDBJ databases">
        <title>Sequencing the genomes of 1000 actinobacteria strains.</title>
        <authorList>
            <person name="Klenk H.-P."/>
        </authorList>
    </citation>
    <scope>NUCLEOTIDE SEQUENCE [LARGE SCALE GENOMIC DNA]</scope>
    <source>
        <strain evidence="5 6">DSM 102162</strain>
    </source>
</reference>
<feature type="compositionally biased region" description="Polar residues" evidence="1">
    <location>
        <begin position="828"/>
        <end position="839"/>
    </location>
</feature>
<evidence type="ECO:0000313" key="6">
    <source>
        <dbReference type="Proteomes" id="UP001235966"/>
    </source>
</evidence>
<dbReference type="InterPro" id="IPR041033">
    <property type="entry name" value="SpaA_PFL_dom_1"/>
</dbReference>
<keyword evidence="3" id="KW-0732">Signal</keyword>
<dbReference type="Pfam" id="PF02986">
    <property type="entry name" value="Fn_bind"/>
    <property type="match status" value="4"/>
</dbReference>
<evidence type="ECO:0000256" key="2">
    <source>
        <dbReference type="SAM" id="Phobius"/>
    </source>
</evidence>
<dbReference type="Pfam" id="PF17802">
    <property type="entry name" value="SpaA"/>
    <property type="match status" value="1"/>
</dbReference>
<feature type="region of interest" description="Disordered" evidence="1">
    <location>
        <begin position="722"/>
        <end position="742"/>
    </location>
</feature>
<dbReference type="InterPro" id="IPR013783">
    <property type="entry name" value="Ig-like_fold"/>
</dbReference>
<accession>A0ABT9NC47</accession>
<dbReference type="InterPro" id="IPR004237">
    <property type="entry name" value="Fibron_repeat-bd"/>
</dbReference>